<dbReference type="Pfam" id="PF01915">
    <property type="entry name" value="Glyco_hydro_3_C"/>
    <property type="match status" value="1"/>
</dbReference>
<gene>
    <name evidence="7" type="primary">bglI</name>
    <name evidence="7" type="ORF">GARC_5354</name>
</gene>
<evidence type="ECO:0000256" key="3">
    <source>
        <dbReference type="ARBA" id="ARBA00031448"/>
    </source>
</evidence>
<evidence type="ECO:0000256" key="5">
    <source>
        <dbReference type="ARBA" id="ARBA00032594"/>
    </source>
</evidence>
<comment type="similarity">
    <text evidence="1">Belongs to the glycosyl hydrolase 3 family.</text>
</comment>
<name>K6XNU3_9ALTE</name>
<dbReference type="SMART" id="SM00758">
    <property type="entry name" value="PA14"/>
    <property type="match status" value="1"/>
</dbReference>
<evidence type="ECO:0000313" key="7">
    <source>
        <dbReference type="EMBL" id="GAC22289.1"/>
    </source>
</evidence>
<dbReference type="EMBL" id="BAEO01000072">
    <property type="protein sequence ID" value="GAC22289.1"/>
    <property type="molecule type" value="Genomic_DNA"/>
</dbReference>
<dbReference type="Gene3D" id="3.20.20.300">
    <property type="entry name" value="Glycoside hydrolase, family 3, N-terminal domain"/>
    <property type="match status" value="1"/>
</dbReference>
<dbReference type="InterPro" id="IPR017853">
    <property type="entry name" value="GH"/>
</dbReference>
<dbReference type="InterPro" id="IPR036962">
    <property type="entry name" value="Glyco_hydro_3_N_sf"/>
</dbReference>
<dbReference type="Proteomes" id="UP000006327">
    <property type="component" value="Unassembled WGS sequence"/>
</dbReference>
<dbReference type="SUPFAM" id="SSF52279">
    <property type="entry name" value="Beta-D-glucan exohydrolase, C-terminal domain"/>
    <property type="match status" value="1"/>
</dbReference>
<dbReference type="Pfam" id="PF00933">
    <property type="entry name" value="Glyco_hydro_3"/>
    <property type="match status" value="1"/>
</dbReference>
<keyword evidence="2" id="KW-0378">Hydrolase</keyword>
<dbReference type="PANTHER" id="PTHR42715:SF10">
    <property type="entry name" value="BETA-GLUCOSIDASE"/>
    <property type="match status" value="1"/>
</dbReference>
<sequence>MLTSGSTVSKTTDKNSYQDISLPVNVRVADLISKMTLAEKIEQLSGIGFDTRANTRLGIPAVSMADGPAGVRKGNATAFPAPVSMAASWDPELLERIGKVIGQEAESKGITYMLGPAINIHRHPLGGRNFESYGEDPFLAGELAAAYIQGLQSNKVLAAAKHFAVNNQEWNRSTIDVQVSERALREIYFPAFKAAVQKGKSQTVMTAYNIVNGTYSSENNFLLNQVLKDEWGFEGYVVSDWAAVKSTVATANAGLDLEMPFGEYYGDKLLNAVKNGQVSEEVINEKIRRIFSARMTAGIFDSSLHKDPSVIDKQSHKDLAREVSEQSIVLLKNDKNILPLNKKTIKKIALIGPNAIEAVTGAGGSSMVVPTYSVSPFEGIQQLVGDDIELIVAAGTAIADDILPISSQYLSHTIDGKTGAKTEQGLLGEYFTSTDLSGEPVMTRTDQHISFFWSYSAPHSALHAPDDNNHFSIQWSGQIHPPKSGDYTFTLMHPNGARLYIDNKLIIDKKAHQGKQKVHDGVISLNAEQSYDIKIEYFQYSWESGVKLGWTIPGQNLMDEAIAAAKEADITIIFAGLSNRHEGEGNDRETLDLPNQDKLIKTISAVNPNTIVVLETGTSVSMNTWHNKVSAIVQAWYPGQEGGNAIAKVLFGEVNPSGKLPFSFIQQESHSPAFIGYKTPDLKARYDEGIFVGYRYLDKNNIDLFYPFGHGLSYTDFSYANFSVQKVTNQSYKVSVEIKNTGTVVGKEVVQLYVHDHKSELPRPINELKAFNKVTLAPNESKVVEWTLNKEAFSYFHAQRKKWIVEPGTFSIVVGSSSRDLRLTNKITIN</sequence>
<dbReference type="eggNOG" id="COG1472">
    <property type="taxonomic scope" value="Bacteria"/>
</dbReference>
<dbReference type="InterPro" id="IPR011658">
    <property type="entry name" value="PA14_dom"/>
</dbReference>
<evidence type="ECO:0000313" key="8">
    <source>
        <dbReference type="Proteomes" id="UP000006327"/>
    </source>
</evidence>
<accession>K6XNU3</accession>
<dbReference type="InterPro" id="IPR013783">
    <property type="entry name" value="Ig-like_fold"/>
</dbReference>
<dbReference type="SMART" id="SM01217">
    <property type="entry name" value="Fn3_like"/>
    <property type="match status" value="1"/>
</dbReference>
<dbReference type="Gene3D" id="2.60.120.260">
    <property type="entry name" value="Galactose-binding domain-like"/>
    <property type="match status" value="1"/>
</dbReference>
<evidence type="ECO:0000256" key="4">
    <source>
        <dbReference type="ARBA" id="ARBA00032194"/>
    </source>
</evidence>
<keyword evidence="8" id="KW-1185">Reference proteome</keyword>
<dbReference type="Pfam" id="PF14310">
    <property type="entry name" value="Fn3-like"/>
    <property type="match status" value="1"/>
</dbReference>
<evidence type="ECO:0000256" key="2">
    <source>
        <dbReference type="ARBA" id="ARBA00022801"/>
    </source>
</evidence>
<dbReference type="InterPro" id="IPR026891">
    <property type="entry name" value="Fn3-like"/>
</dbReference>
<dbReference type="Pfam" id="PF07691">
    <property type="entry name" value="PA14"/>
    <property type="match status" value="1"/>
</dbReference>
<dbReference type="PRINTS" id="PR00133">
    <property type="entry name" value="GLHYDRLASE3"/>
</dbReference>
<proteinExistence type="inferred from homology"/>
<dbReference type="GO" id="GO:0005975">
    <property type="term" value="P:carbohydrate metabolic process"/>
    <property type="evidence" value="ECO:0007669"/>
    <property type="project" value="InterPro"/>
</dbReference>
<dbReference type="SUPFAM" id="SSF51445">
    <property type="entry name" value="(Trans)glycosidases"/>
    <property type="match status" value="1"/>
</dbReference>
<dbReference type="InterPro" id="IPR036881">
    <property type="entry name" value="Glyco_hydro_3_C_sf"/>
</dbReference>
<reference evidence="7 8" key="1">
    <citation type="journal article" date="2017" name="Antonie Van Leeuwenhoek">
        <title>Rhizobium rhizosphaerae sp. nov., a novel species isolated from rice rhizosphere.</title>
        <authorList>
            <person name="Zhao J.J."/>
            <person name="Zhang J."/>
            <person name="Zhang R.J."/>
            <person name="Zhang C.W."/>
            <person name="Yin H.Q."/>
            <person name="Zhang X.X."/>
        </authorList>
    </citation>
    <scope>NUCLEOTIDE SEQUENCE [LARGE SCALE GENOMIC DNA]</scope>
    <source>
        <strain evidence="7 8">BSs20135</strain>
    </source>
</reference>
<dbReference type="InterPro" id="IPR050288">
    <property type="entry name" value="Cellulose_deg_GH3"/>
</dbReference>
<evidence type="ECO:0000259" key="6">
    <source>
        <dbReference type="PROSITE" id="PS51820"/>
    </source>
</evidence>
<dbReference type="InterPro" id="IPR001764">
    <property type="entry name" value="Glyco_hydro_3_N"/>
</dbReference>
<dbReference type="InterPro" id="IPR002772">
    <property type="entry name" value="Glyco_hydro_3_C"/>
</dbReference>
<dbReference type="InterPro" id="IPR037524">
    <property type="entry name" value="PA14/GLEYA"/>
</dbReference>
<feature type="domain" description="PA14" evidence="6">
    <location>
        <begin position="421"/>
        <end position="566"/>
    </location>
</feature>
<organism evidence="7 8">
    <name type="scientific">Paraglaciecola arctica BSs20135</name>
    <dbReference type="NCBI Taxonomy" id="493475"/>
    <lineage>
        <taxon>Bacteria</taxon>
        <taxon>Pseudomonadati</taxon>
        <taxon>Pseudomonadota</taxon>
        <taxon>Gammaproteobacteria</taxon>
        <taxon>Alteromonadales</taxon>
        <taxon>Alteromonadaceae</taxon>
        <taxon>Paraglaciecola</taxon>
    </lineage>
</organism>
<protein>
    <recommendedName>
        <fullName evidence="5">Beta-D-glucoside glucohydrolase</fullName>
    </recommendedName>
    <alternativeName>
        <fullName evidence="3">Cellobiase</fullName>
    </alternativeName>
    <alternativeName>
        <fullName evidence="4">Gentiobiase</fullName>
    </alternativeName>
</protein>
<dbReference type="STRING" id="493475.GARC_5354"/>
<dbReference type="GO" id="GO:0008422">
    <property type="term" value="F:beta-glucosidase activity"/>
    <property type="evidence" value="ECO:0007669"/>
    <property type="project" value="UniProtKB-ARBA"/>
</dbReference>
<comment type="caution">
    <text evidence="7">The sequence shown here is derived from an EMBL/GenBank/DDBJ whole genome shotgun (WGS) entry which is preliminary data.</text>
</comment>
<dbReference type="AlphaFoldDB" id="K6XNU3"/>
<dbReference type="PROSITE" id="PS51820">
    <property type="entry name" value="PA14"/>
    <property type="match status" value="1"/>
</dbReference>
<evidence type="ECO:0000256" key="1">
    <source>
        <dbReference type="ARBA" id="ARBA00005336"/>
    </source>
</evidence>
<dbReference type="FunFam" id="2.60.40.10:FF:000495">
    <property type="entry name" value="Periplasmic beta-glucosidase"/>
    <property type="match status" value="1"/>
</dbReference>
<dbReference type="Gene3D" id="2.60.40.10">
    <property type="entry name" value="Immunoglobulins"/>
    <property type="match status" value="1"/>
</dbReference>
<dbReference type="PANTHER" id="PTHR42715">
    <property type="entry name" value="BETA-GLUCOSIDASE"/>
    <property type="match status" value="1"/>
</dbReference>
<dbReference type="Gene3D" id="3.40.50.1700">
    <property type="entry name" value="Glycoside hydrolase family 3 C-terminal domain"/>
    <property type="match status" value="1"/>
</dbReference>